<evidence type="ECO:0000256" key="7">
    <source>
        <dbReference type="ARBA" id="ARBA00022741"/>
    </source>
</evidence>
<evidence type="ECO:0000256" key="13">
    <source>
        <dbReference type="ARBA" id="ARBA00023180"/>
    </source>
</evidence>
<keyword evidence="6" id="KW-0677">Repeat</keyword>
<dbReference type="RefSeq" id="XP_022954627.1">
    <property type="nucleotide sequence ID" value="XM_023098859.1"/>
</dbReference>
<keyword evidence="11 19" id="KW-0472">Membrane</keyword>
<protein>
    <submittedName>
        <fullName evidence="22">Cysteine-rich receptor-like protein kinase 10</fullName>
    </submittedName>
</protein>
<name>A0A6J1GRG8_CUCMO</name>
<dbReference type="Proteomes" id="UP000504609">
    <property type="component" value="Unplaced"/>
</dbReference>
<evidence type="ECO:0000256" key="4">
    <source>
        <dbReference type="ARBA" id="ARBA00022692"/>
    </source>
</evidence>
<feature type="domain" description="Protein kinase" evidence="20">
    <location>
        <begin position="154"/>
        <end position="429"/>
    </location>
</feature>
<evidence type="ECO:0000313" key="21">
    <source>
        <dbReference type="Proteomes" id="UP000504609"/>
    </source>
</evidence>
<dbReference type="KEGG" id="cmos:111456835"/>
<dbReference type="InterPro" id="IPR000719">
    <property type="entry name" value="Prot_kinase_dom"/>
</dbReference>
<keyword evidence="9 16" id="KW-0067">ATP-binding</keyword>
<evidence type="ECO:0000256" key="19">
    <source>
        <dbReference type="SAM" id="Phobius"/>
    </source>
</evidence>
<keyword evidence="10 19" id="KW-1133">Transmembrane helix</keyword>
<dbReference type="PRINTS" id="PR01217">
    <property type="entry name" value="PRICHEXTENSN"/>
</dbReference>
<keyword evidence="5" id="KW-0732">Signal</keyword>
<keyword evidence="7 16" id="KW-0547">Nucleotide-binding</keyword>
<proteinExistence type="inferred from homology"/>
<keyword evidence="4 19" id="KW-0812">Transmembrane</keyword>
<comment type="subcellular location">
    <subcellularLocation>
        <location evidence="1">Membrane</location>
        <topology evidence="1">Single-pass membrane protein</topology>
    </subcellularLocation>
</comment>
<evidence type="ECO:0000259" key="20">
    <source>
        <dbReference type="PROSITE" id="PS50011"/>
    </source>
</evidence>
<dbReference type="GO" id="GO:0005886">
    <property type="term" value="C:plasma membrane"/>
    <property type="evidence" value="ECO:0007669"/>
    <property type="project" value="TreeGrafter"/>
</dbReference>
<keyword evidence="8" id="KW-0418">Kinase</keyword>
<evidence type="ECO:0000256" key="11">
    <source>
        <dbReference type="ARBA" id="ARBA00023136"/>
    </source>
</evidence>
<evidence type="ECO:0000256" key="17">
    <source>
        <dbReference type="RuleBase" id="RU000304"/>
    </source>
</evidence>
<dbReference type="PROSITE" id="PS00108">
    <property type="entry name" value="PROTEIN_KINASE_ST"/>
    <property type="match status" value="1"/>
</dbReference>
<feature type="transmembrane region" description="Helical" evidence="19">
    <location>
        <begin position="88"/>
        <end position="114"/>
    </location>
</feature>
<dbReference type="AlphaFoldDB" id="A0A6J1GRG8"/>
<keyword evidence="13" id="KW-0325">Glycoprotein</keyword>
<dbReference type="Pfam" id="PF07714">
    <property type="entry name" value="PK_Tyr_Ser-Thr"/>
    <property type="match status" value="1"/>
</dbReference>
<dbReference type="FunFam" id="1.10.510.10:FF:000129">
    <property type="entry name" value="cysteine-rich receptor-like protein kinase 10"/>
    <property type="match status" value="1"/>
</dbReference>
<evidence type="ECO:0000256" key="18">
    <source>
        <dbReference type="SAM" id="MobiDB-lite"/>
    </source>
</evidence>
<dbReference type="FunFam" id="3.30.200.20:FF:000142">
    <property type="entry name" value="Cysteine-rich receptor-like protein kinase 10"/>
    <property type="match status" value="1"/>
</dbReference>
<evidence type="ECO:0000313" key="22">
    <source>
        <dbReference type="RefSeq" id="XP_022954627.1"/>
    </source>
</evidence>
<dbReference type="Gene3D" id="1.10.510.10">
    <property type="entry name" value="Transferase(Phosphotransferase) domain 1"/>
    <property type="match status" value="1"/>
</dbReference>
<dbReference type="SMART" id="SM00220">
    <property type="entry name" value="S_TKc"/>
    <property type="match status" value="1"/>
</dbReference>
<accession>A0A6J1GRG8</accession>
<dbReference type="PROSITE" id="PS00107">
    <property type="entry name" value="PROTEIN_KINASE_ATP"/>
    <property type="match status" value="1"/>
</dbReference>
<dbReference type="SUPFAM" id="SSF81995">
    <property type="entry name" value="beta-sandwich domain of Sec23/24"/>
    <property type="match status" value="1"/>
</dbReference>
<dbReference type="InterPro" id="IPR008271">
    <property type="entry name" value="Ser/Thr_kinase_AS"/>
</dbReference>
<organism evidence="21 22">
    <name type="scientific">Cucurbita moschata</name>
    <name type="common">Winter crookneck squash</name>
    <name type="synonym">Cucurbita pepo var. moschata</name>
    <dbReference type="NCBI Taxonomy" id="3662"/>
    <lineage>
        <taxon>Eukaryota</taxon>
        <taxon>Viridiplantae</taxon>
        <taxon>Streptophyta</taxon>
        <taxon>Embryophyta</taxon>
        <taxon>Tracheophyta</taxon>
        <taxon>Spermatophyta</taxon>
        <taxon>Magnoliopsida</taxon>
        <taxon>eudicotyledons</taxon>
        <taxon>Gunneridae</taxon>
        <taxon>Pentapetalae</taxon>
        <taxon>rosids</taxon>
        <taxon>fabids</taxon>
        <taxon>Cucurbitales</taxon>
        <taxon>Cucurbitaceae</taxon>
        <taxon>Cucurbiteae</taxon>
        <taxon>Cucurbita</taxon>
    </lineage>
</organism>
<dbReference type="InterPro" id="IPR011009">
    <property type="entry name" value="Kinase-like_dom_sf"/>
</dbReference>
<evidence type="ECO:0000256" key="14">
    <source>
        <dbReference type="ARBA" id="ARBA00047558"/>
    </source>
</evidence>
<reference evidence="22" key="1">
    <citation type="submission" date="2025-08" db="UniProtKB">
        <authorList>
            <consortium name="RefSeq"/>
        </authorList>
    </citation>
    <scope>IDENTIFICATION</scope>
    <source>
        <tissue evidence="22">Young leaves</tissue>
    </source>
</reference>
<comment type="similarity">
    <text evidence="17">Belongs to the protein kinase superfamily.</text>
</comment>
<evidence type="ECO:0000256" key="15">
    <source>
        <dbReference type="ARBA" id="ARBA00047951"/>
    </source>
</evidence>
<comment type="catalytic activity">
    <reaction evidence="14">
        <text>L-seryl-[protein] + ATP = O-phospho-L-seryl-[protein] + ADP + H(+)</text>
        <dbReference type="Rhea" id="RHEA:17989"/>
        <dbReference type="Rhea" id="RHEA-COMP:9863"/>
        <dbReference type="Rhea" id="RHEA-COMP:11604"/>
        <dbReference type="ChEBI" id="CHEBI:15378"/>
        <dbReference type="ChEBI" id="CHEBI:29999"/>
        <dbReference type="ChEBI" id="CHEBI:30616"/>
        <dbReference type="ChEBI" id="CHEBI:83421"/>
        <dbReference type="ChEBI" id="CHEBI:456216"/>
    </reaction>
</comment>
<dbReference type="InterPro" id="IPR017441">
    <property type="entry name" value="Protein_kinase_ATP_BS"/>
</dbReference>
<feature type="compositionally biased region" description="Pro residues" evidence="18">
    <location>
        <begin position="18"/>
        <end position="82"/>
    </location>
</feature>
<comment type="catalytic activity">
    <reaction evidence="15">
        <text>L-threonyl-[protein] + ATP = O-phospho-L-threonyl-[protein] + ADP + H(+)</text>
        <dbReference type="Rhea" id="RHEA:46608"/>
        <dbReference type="Rhea" id="RHEA-COMP:11060"/>
        <dbReference type="Rhea" id="RHEA-COMP:11605"/>
        <dbReference type="ChEBI" id="CHEBI:15378"/>
        <dbReference type="ChEBI" id="CHEBI:30013"/>
        <dbReference type="ChEBI" id="CHEBI:30616"/>
        <dbReference type="ChEBI" id="CHEBI:61977"/>
        <dbReference type="ChEBI" id="CHEBI:456216"/>
    </reaction>
</comment>
<evidence type="ECO:0000256" key="10">
    <source>
        <dbReference type="ARBA" id="ARBA00022989"/>
    </source>
</evidence>
<evidence type="ECO:0000256" key="12">
    <source>
        <dbReference type="ARBA" id="ARBA00023170"/>
    </source>
</evidence>
<feature type="binding site" evidence="16">
    <location>
        <position position="182"/>
    </location>
    <ligand>
        <name>ATP</name>
        <dbReference type="ChEBI" id="CHEBI:30616"/>
    </ligand>
</feature>
<keyword evidence="3" id="KW-0808">Transferase</keyword>
<dbReference type="GeneID" id="111456835"/>
<dbReference type="PANTHER" id="PTHR27002">
    <property type="entry name" value="RECEPTOR-LIKE SERINE/THREONINE-PROTEIN KINASE SD1-8"/>
    <property type="match status" value="1"/>
</dbReference>
<dbReference type="SUPFAM" id="SSF56112">
    <property type="entry name" value="Protein kinase-like (PK-like)"/>
    <property type="match status" value="1"/>
</dbReference>
<dbReference type="PANTHER" id="PTHR27002:SF1050">
    <property type="entry name" value="CYSTEINE-RICH RECEPTOR-LIKE PROTEIN KINASE 5"/>
    <property type="match status" value="1"/>
</dbReference>
<keyword evidence="12" id="KW-0675">Receptor</keyword>
<evidence type="ECO:0000256" key="3">
    <source>
        <dbReference type="ARBA" id="ARBA00022679"/>
    </source>
</evidence>
<dbReference type="GO" id="GO:0004674">
    <property type="term" value="F:protein serine/threonine kinase activity"/>
    <property type="evidence" value="ECO:0007669"/>
    <property type="project" value="UniProtKB-KW"/>
</dbReference>
<dbReference type="GO" id="GO:0005524">
    <property type="term" value="F:ATP binding"/>
    <property type="evidence" value="ECO:0007669"/>
    <property type="project" value="UniProtKB-UniRule"/>
</dbReference>
<evidence type="ECO:0000256" key="9">
    <source>
        <dbReference type="ARBA" id="ARBA00022840"/>
    </source>
</evidence>
<feature type="region of interest" description="Disordered" evidence="18">
    <location>
        <begin position="1"/>
        <end position="83"/>
    </location>
</feature>
<sequence length="467" mass="52029">MKVEAPKNCRRPRTQMDPPSPPPPPPSSPPPPPSPPSSPPPPPPPPSSPPPPPSPPSSPPPPPPPSTPPPPLPSPPPPPPPGESRSSMMIIVAIVVPITVTVSILLFALSCYFLRPTAKKKYNAVKEDSVIDEMSTAESLQFDFNTINAATSNFSEENKLGEGGFGAVYKGRLENGQEIAVKRLSRRSLQGFKEFKNEITLVAKLHHRNLVRLLGFCMEGEEKILIYEYIPNKSLDFFLFDPIRQKQLDWSKRYTIINGIARGILYLHEDSRLRIIHRDLKASNILLDGDMNPKVSDFGMARIVQVDQTQGITDRIVGTYGYMSPEYAMYGNFSLKSDVYSFGVLIFEIISGKKNNTFYLSKLAEDMLTYAWKLWKNGTSLELLDPILRDNYSRNEVLRCIHIALLCVQENPSRRPSMTSIVLMLNSYSTTLPLRREPASFMHSKDGGIVVDSNRTTSTSRSSSLLM</sequence>
<evidence type="ECO:0000256" key="1">
    <source>
        <dbReference type="ARBA" id="ARBA00004167"/>
    </source>
</evidence>
<dbReference type="PROSITE" id="PS50011">
    <property type="entry name" value="PROTEIN_KINASE_DOM"/>
    <property type="match status" value="1"/>
</dbReference>
<evidence type="ECO:0000256" key="5">
    <source>
        <dbReference type="ARBA" id="ARBA00022729"/>
    </source>
</evidence>
<evidence type="ECO:0000256" key="2">
    <source>
        <dbReference type="ARBA" id="ARBA00022527"/>
    </source>
</evidence>
<keyword evidence="2 17" id="KW-0723">Serine/threonine-protein kinase</keyword>
<dbReference type="CDD" id="cd14066">
    <property type="entry name" value="STKc_IRAK"/>
    <property type="match status" value="1"/>
</dbReference>
<evidence type="ECO:0000256" key="8">
    <source>
        <dbReference type="ARBA" id="ARBA00022777"/>
    </source>
</evidence>
<evidence type="ECO:0000256" key="16">
    <source>
        <dbReference type="PROSITE-ProRule" id="PRU10141"/>
    </source>
</evidence>
<gene>
    <name evidence="22" type="primary">LOC111456835</name>
</gene>
<dbReference type="Gene3D" id="3.30.200.20">
    <property type="entry name" value="Phosphorylase Kinase, domain 1"/>
    <property type="match status" value="1"/>
</dbReference>
<keyword evidence="21" id="KW-1185">Reference proteome</keyword>
<evidence type="ECO:0000256" key="6">
    <source>
        <dbReference type="ARBA" id="ARBA00022737"/>
    </source>
</evidence>
<dbReference type="InterPro" id="IPR001245">
    <property type="entry name" value="Ser-Thr/Tyr_kinase_cat_dom"/>
</dbReference>
<dbReference type="GO" id="GO:0042742">
    <property type="term" value="P:defense response to bacterium"/>
    <property type="evidence" value="ECO:0007669"/>
    <property type="project" value="TreeGrafter"/>
</dbReference>